<proteinExistence type="predicted"/>
<evidence type="ECO:0000313" key="13">
    <source>
        <dbReference type="Proteomes" id="UP001159659"/>
    </source>
</evidence>
<evidence type="ECO:0000256" key="10">
    <source>
        <dbReference type="SAM" id="MobiDB-lite"/>
    </source>
</evidence>
<keyword evidence="9" id="KW-0233">DNA recombination</keyword>
<dbReference type="GO" id="GO:0016787">
    <property type="term" value="F:hydrolase activity"/>
    <property type="evidence" value="ECO:0007669"/>
    <property type="project" value="UniProtKB-KW"/>
</dbReference>
<evidence type="ECO:0000256" key="1">
    <source>
        <dbReference type="ARBA" id="ARBA00022722"/>
    </source>
</evidence>
<feature type="compositionally biased region" description="Acidic residues" evidence="10">
    <location>
        <begin position="218"/>
        <end position="228"/>
    </location>
</feature>
<evidence type="ECO:0000256" key="8">
    <source>
        <dbReference type="ARBA" id="ARBA00022932"/>
    </source>
</evidence>
<evidence type="ECO:0000256" key="5">
    <source>
        <dbReference type="ARBA" id="ARBA00022842"/>
    </source>
</evidence>
<dbReference type="GO" id="GO:0006310">
    <property type="term" value="P:DNA recombination"/>
    <property type="evidence" value="ECO:0007669"/>
    <property type="project" value="UniProtKB-KW"/>
</dbReference>
<dbReference type="GO" id="GO:0003964">
    <property type="term" value="F:RNA-directed DNA polymerase activity"/>
    <property type="evidence" value="ECO:0007669"/>
    <property type="project" value="UniProtKB-KW"/>
</dbReference>
<keyword evidence="6" id="KW-0229">DNA integration</keyword>
<keyword evidence="7" id="KW-0695">RNA-directed DNA polymerase</keyword>
<dbReference type="InterPro" id="IPR001584">
    <property type="entry name" value="Integrase_cat-core"/>
</dbReference>
<organism evidence="12 13">
    <name type="scientific">Peronospora farinosa</name>
    <dbReference type="NCBI Taxonomy" id="134698"/>
    <lineage>
        <taxon>Eukaryota</taxon>
        <taxon>Sar</taxon>
        <taxon>Stramenopiles</taxon>
        <taxon>Oomycota</taxon>
        <taxon>Peronosporomycetes</taxon>
        <taxon>Peronosporales</taxon>
        <taxon>Peronosporaceae</taxon>
        <taxon>Peronospora</taxon>
    </lineage>
</organism>
<reference evidence="12" key="1">
    <citation type="submission" date="2022-12" db="EMBL/GenBank/DDBJ databases">
        <authorList>
            <person name="Webb A."/>
        </authorList>
    </citation>
    <scope>NUCLEOTIDE SEQUENCE</scope>
    <source>
        <strain evidence="12">Pf2</strain>
    </source>
</reference>
<sequence>MYENQWGERIKCLRSDNGTEFVNKVMDEICQRNGIVRQKTVPYSPQQYGVAERMNRTIIKKARSMVHCKGLSSSWWEETISTAVYFINRTTNSTHTDATPYAIGFKMKPRLDHLRVFRSMGYAHVEDAKRTKIELKSFKCMFLGYGDNTKGYRVYDLEPNKVKMSRSVKVDEREDEPMESTAYPFEDVEMQEDGHEPMSSERELTTYHRNGLIMADENTMDSEDDPDNDNPFYSPSPKRPRIDKDNLLAEAVLAYAAHIDDADNAPTT</sequence>
<dbReference type="InterPro" id="IPR039537">
    <property type="entry name" value="Retrotran_Ty1/copia-like"/>
</dbReference>
<dbReference type="InterPro" id="IPR036397">
    <property type="entry name" value="RNaseH_sf"/>
</dbReference>
<gene>
    <name evidence="12" type="ORF">PFR002_LOCUS8387</name>
</gene>
<dbReference type="EMBL" id="CANTFK010000983">
    <property type="protein sequence ID" value="CAI5737489.1"/>
    <property type="molecule type" value="Genomic_DNA"/>
</dbReference>
<evidence type="ECO:0000256" key="4">
    <source>
        <dbReference type="ARBA" id="ARBA00022801"/>
    </source>
</evidence>
<evidence type="ECO:0000259" key="11">
    <source>
        <dbReference type="PROSITE" id="PS50994"/>
    </source>
</evidence>
<comment type="caution">
    <text evidence="12">The sequence shown here is derived from an EMBL/GenBank/DDBJ whole genome shotgun (WGS) entry which is preliminary data.</text>
</comment>
<evidence type="ECO:0000256" key="2">
    <source>
        <dbReference type="ARBA" id="ARBA00022723"/>
    </source>
</evidence>
<evidence type="ECO:0000256" key="6">
    <source>
        <dbReference type="ARBA" id="ARBA00022908"/>
    </source>
</evidence>
<dbReference type="Proteomes" id="UP001159659">
    <property type="component" value="Unassembled WGS sequence"/>
</dbReference>
<keyword evidence="8" id="KW-0548">Nucleotidyltransferase</keyword>
<dbReference type="GO" id="GO:0015074">
    <property type="term" value="P:DNA integration"/>
    <property type="evidence" value="ECO:0007669"/>
    <property type="project" value="UniProtKB-KW"/>
</dbReference>
<dbReference type="GO" id="GO:0046872">
    <property type="term" value="F:metal ion binding"/>
    <property type="evidence" value="ECO:0007669"/>
    <property type="project" value="UniProtKB-KW"/>
</dbReference>
<keyword evidence="4" id="KW-0378">Hydrolase</keyword>
<keyword evidence="2" id="KW-0479">Metal-binding</keyword>
<keyword evidence="1" id="KW-0540">Nuclease</keyword>
<accession>A0AAV0UKS6</accession>
<evidence type="ECO:0000313" key="12">
    <source>
        <dbReference type="EMBL" id="CAI5737489.1"/>
    </source>
</evidence>
<evidence type="ECO:0000256" key="7">
    <source>
        <dbReference type="ARBA" id="ARBA00022918"/>
    </source>
</evidence>
<dbReference type="AlphaFoldDB" id="A0AAV0UKS6"/>
<keyword evidence="5" id="KW-0460">Magnesium</keyword>
<evidence type="ECO:0000256" key="3">
    <source>
        <dbReference type="ARBA" id="ARBA00022759"/>
    </source>
</evidence>
<dbReference type="SUPFAM" id="SSF53098">
    <property type="entry name" value="Ribonuclease H-like"/>
    <property type="match status" value="1"/>
</dbReference>
<keyword evidence="3" id="KW-0255">Endonuclease</keyword>
<dbReference type="PROSITE" id="PS50994">
    <property type="entry name" value="INTEGRASE"/>
    <property type="match status" value="1"/>
</dbReference>
<protein>
    <recommendedName>
        <fullName evidence="11">Integrase catalytic domain-containing protein</fullName>
    </recommendedName>
</protein>
<dbReference type="PANTHER" id="PTHR42648:SF11">
    <property type="entry name" value="TRANSPOSON TY4-P GAG-POL POLYPROTEIN"/>
    <property type="match status" value="1"/>
</dbReference>
<feature type="domain" description="Integrase catalytic" evidence="11">
    <location>
        <begin position="1"/>
        <end position="108"/>
    </location>
</feature>
<keyword evidence="8" id="KW-0239">DNA-directed DNA polymerase</keyword>
<dbReference type="Gene3D" id="3.30.420.10">
    <property type="entry name" value="Ribonuclease H-like superfamily/Ribonuclease H"/>
    <property type="match status" value="1"/>
</dbReference>
<dbReference type="GO" id="GO:0003676">
    <property type="term" value="F:nucleic acid binding"/>
    <property type="evidence" value="ECO:0007669"/>
    <property type="project" value="InterPro"/>
</dbReference>
<name>A0AAV0UKS6_9STRA</name>
<keyword evidence="8" id="KW-0808">Transferase</keyword>
<dbReference type="InterPro" id="IPR012337">
    <property type="entry name" value="RNaseH-like_sf"/>
</dbReference>
<evidence type="ECO:0000256" key="9">
    <source>
        <dbReference type="ARBA" id="ARBA00023172"/>
    </source>
</evidence>
<dbReference type="Pfam" id="PF25597">
    <property type="entry name" value="SH3_retrovirus"/>
    <property type="match status" value="1"/>
</dbReference>
<dbReference type="PANTHER" id="PTHR42648">
    <property type="entry name" value="TRANSPOSASE, PUTATIVE-RELATED"/>
    <property type="match status" value="1"/>
</dbReference>
<dbReference type="GO" id="GO:0004519">
    <property type="term" value="F:endonuclease activity"/>
    <property type="evidence" value="ECO:0007669"/>
    <property type="project" value="UniProtKB-KW"/>
</dbReference>
<dbReference type="InterPro" id="IPR057670">
    <property type="entry name" value="SH3_retrovirus"/>
</dbReference>
<dbReference type="GO" id="GO:0003887">
    <property type="term" value="F:DNA-directed DNA polymerase activity"/>
    <property type="evidence" value="ECO:0007669"/>
    <property type="project" value="UniProtKB-KW"/>
</dbReference>
<feature type="region of interest" description="Disordered" evidence="10">
    <location>
        <begin position="218"/>
        <end position="244"/>
    </location>
</feature>